<geneLocation type="organellar chromatophore" evidence="2"/>
<keyword evidence="1" id="KW-0472">Membrane</keyword>
<dbReference type="GeneID" id="6481626"/>
<accession>B1X3F1</accession>
<organism evidence="2">
    <name type="scientific">Paulinella chromatophora</name>
    <dbReference type="NCBI Taxonomy" id="39717"/>
    <lineage>
        <taxon>Eukaryota</taxon>
        <taxon>Sar</taxon>
        <taxon>Rhizaria</taxon>
        <taxon>Cercozoa</taxon>
        <taxon>Imbricatea</taxon>
        <taxon>Silicofilosea</taxon>
        <taxon>Euglyphida</taxon>
        <taxon>Paulinellidae</taxon>
        <taxon>Paulinella</taxon>
    </lineage>
</organism>
<feature type="transmembrane region" description="Helical" evidence="1">
    <location>
        <begin position="36"/>
        <end position="59"/>
    </location>
</feature>
<dbReference type="AlphaFoldDB" id="B1X3F1"/>
<gene>
    <name evidence="2" type="ordered locus">PCC_0008</name>
</gene>
<dbReference type="EMBL" id="CP000815">
    <property type="protein sequence ID" value="ACB42470.1"/>
    <property type="molecule type" value="Genomic_DNA"/>
</dbReference>
<sequence length="103" mass="11710">MTKGTSLLYGLLIFSLGAFGYLGFRMAGFEGISAGIAAEILLFLIIVIWIASYLIRVLTGKMTFMEQRRRYRANYADFAGEELQNRFESMNPKDQESLLKQII</sequence>
<keyword evidence="2" id="KW-0934">Plastid</keyword>
<evidence type="ECO:0000313" key="2">
    <source>
        <dbReference type="EMBL" id="ACB42470.1"/>
    </source>
</evidence>
<dbReference type="InterPro" id="IPR021562">
    <property type="entry name" value="DUF3007"/>
</dbReference>
<feature type="transmembrane region" description="Helical" evidence="1">
    <location>
        <begin position="7"/>
        <end position="24"/>
    </location>
</feature>
<proteinExistence type="predicted"/>
<name>B1X3F1_PAUCH</name>
<reference evidence="2" key="2">
    <citation type="journal article" date="2008" name="Curr. Biol.">
        <title>Chromatophore genome sequence of Paulinella sheds light on acquisition of photosynthesis by eukaryotes.</title>
        <authorList>
            <person name="Nowack E.C.M."/>
            <person name="Melkonian M."/>
            <person name="Gloeckner G."/>
        </authorList>
    </citation>
    <scope>NUCLEOTIDE SEQUENCE [LARGE SCALE GENOMIC DNA]</scope>
</reference>
<dbReference type="Pfam" id="PF11460">
    <property type="entry name" value="DUF3007"/>
    <property type="match status" value="1"/>
</dbReference>
<keyword evidence="1" id="KW-1133">Transmembrane helix</keyword>
<evidence type="ECO:0008006" key="3">
    <source>
        <dbReference type="Google" id="ProtNLM"/>
    </source>
</evidence>
<dbReference type="RefSeq" id="YP_002048680.1">
    <property type="nucleotide sequence ID" value="NC_011087.1"/>
</dbReference>
<evidence type="ECO:0000256" key="1">
    <source>
        <dbReference type="SAM" id="Phobius"/>
    </source>
</evidence>
<protein>
    <recommendedName>
        <fullName evidence="3">DUF3007 domain-containing protein</fullName>
    </recommendedName>
</protein>
<keyword evidence="1" id="KW-0812">Transmembrane</keyword>
<reference evidence="2" key="1">
    <citation type="submission" date="2007-08" db="EMBL/GenBank/DDBJ databases">
        <authorList>
            <person name="Gloeckner G."/>
            <person name="Nowack E."/>
            <person name="Melkonian M."/>
        </authorList>
    </citation>
    <scope>NUCLEOTIDE SEQUENCE</scope>
</reference>